<gene>
    <name evidence="11" type="ORF">PNK_0929</name>
</gene>
<evidence type="ECO:0000313" key="12">
    <source>
        <dbReference type="Proteomes" id="UP000069902"/>
    </source>
</evidence>
<evidence type="ECO:0000256" key="2">
    <source>
        <dbReference type="ARBA" id="ARBA00022679"/>
    </source>
</evidence>
<dbReference type="GO" id="GO:0000287">
    <property type="term" value="F:magnesium ion binding"/>
    <property type="evidence" value="ECO:0007669"/>
    <property type="project" value="InterPro"/>
</dbReference>
<dbReference type="Proteomes" id="UP000069902">
    <property type="component" value="Chromosome cPNK"/>
</dbReference>
<dbReference type="InterPro" id="IPR029057">
    <property type="entry name" value="PRTase-like"/>
</dbReference>
<keyword evidence="2" id="KW-0808">Transferase</keyword>
<dbReference type="AlphaFoldDB" id="A0A0U5JCJ5"/>
<dbReference type="KEGG" id="pnl:PNK_0929"/>
<evidence type="ECO:0000256" key="8">
    <source>
        <dbReference type="RuleBase" id="RU004324"/>
    </source>
</evidence>
<evidence type="ECO:0000313" key="11">
    <source>
        <dbReference type="EMBL" id="CUI16554.1"/>
    </source>
</evidence>
<dbReference type="InParanoid" id="A0A0U5JCJ5"/>
<reference evidence="12" key="1">
    <citation type="submission" date="2015-09" db="EMBL/GenBank/DDBJ databases">
        <authorList>
            <person name="Bertelli C."/>
        </authorList>
    </citation>
    <scope>NUCLEOTIDE SEQUENCE [LARGE SCALE GENOMIC DNA]</scope>
    <source>
        <strain evidence="12">KNic</strain>
    </source>
</reference>
<keyword evidence="5" id="KW-0418">Kinase</keyword>
<dbReference type="InterPro" id="IPR005946">
    <property type="entry name" value="Rib-P_diPkinase"/>
</dbReference>
<dbReference type="STRING" id="389348.PNK_0929"/>
<dbReference type="FunFam" id="3.40.50.2020:FF:000014">
    <property type="entry name" value="Ribose-phosphate pyrophosphokinase 1"/>
    <property type="match status" value="1"/>
</dbReference>
<keyword evidence="4" id="KW-0547">Nucleotide-binding</keyword>
<dbReference type="GO" id="GO:0005524">
    <property type="term" value="F:ATP binding"/>
    <property type="evidence" value="ECO:0007669"/>
    <property type="project" value="UniProtKB-KW"/>
</dbReference>
<evidence type="ECO:0000259" key="10">
    <source>
        <dbReference type="Pfam" id="PF13793"/>
    </source>
</evidence>
<dbReference type="Pfam" id="PF00156">
    <property type="entry name" value="Pribosyltran"/>
    <property type="match status" value="1"/>
</dbReference>
<feature type="domain" description="Phosphoribosyltransferase" evidence="9">
    <location>
        <begin position="149"/>
        <end position="245"/>
    </location>
</feature>
<organism evidence="11 12">
    <name type="scientific">Candidatus Protochlamydia naegleriophila</name>
    <dbReference type="NCBI Taxonomy" id="389348"/>
    <lineage>
        <taxon>Bacteria</taxon>
        <taxon>Pseudomonadati</taxon>
        <taxon>Chlamydiota</taxon>
        <taxon>Chlamydiia</taxon>
        <taxon>Parachlamydiales</taxon>
        <taxon>Parachlamydiaceae</taxon>
        <taxon>Candidatus Protochlamydia</taxon>
    </lineage>
</organism>
<dbReference type="Gene3D" id="3.40.50.2020">
    <property type="match status" value="2"/>
</dbReference>
<evidence type="ECO:0000256" key="6">
    <source>
        <dbReference type="ARBA" id="ARBA00022840"/>
    </source>
</evidence>
<evidence type="ECO:0000256" key="4">
    <source>
        <dbReference type="ARBA" id="ARBA00022741"/>
    </source>
</evidence>
<accession>A0A0U5JCJ5</accession>
<dbReference type="InterPro" id="IPR029099">
    <property type="entry name" value="Pribosyltran_N"/>
</dbReference>
<dbReference type="GO" id="GO:0006164">
    <property type="term" value="P:purine nucleotide biosynthetic process"/>
    <property type="evidence" value="ECO:0007669"/>
    <property type="project" value="TreeGrafter"/>
</dbReference>
<dbReference type="GO" id="GO:0002189">
    <property type="term" value="C:ribose phosphate diphosphokinase complex"/>
    <property type="evidence" value="ECO:0007669"/>
    <property type="project" value="TreeGrafter"/>
</dbReference>
<evidence type="ECO:0000256" key="1">
    <source>
        <dbReference type="ARBA" id="ARBA00013247"/>
    </source>
</evidence>
<dbReference type="GO" id="GO:0004749">
    <property type="term" value="F:ribose phosphate diphosphokinase activity"/>
    <property type="evidence" value="ECO:0007669"/>
    <property type="project" value="UniProtKB-EC"/>
</dbReference>
<dbReference type="GO" id="GO:0016301">
    <property type="term" value="F:kinase activity"/>
    <property type="evidence" value="ECO:0007669"/>
    <property type="project" value="UniProtKB-KW"/>
</dbReference>
<dbReference type="RefSeq" id="WP_059060582.1">
    <property type="nucleotide sequence ID" value="NZ_LN879502.1"/>
</dbReference>
<feature type="domain" description="Ribose-phosphate pyrophosphokinase N-terminal" evidence="10">
    <location>
        <begin position="9"/>
        <end position="121"/>
    </location>
</feature>
<evidence type="ECO:0000256" key="7">
    <source>
        <dbReference type="ARBA" id="ARBA00049535"/>
    </source>
</evidence>
<comment type="catalytic activity">
    <reaction evidence="7">
        <text>D-ribose 5-phosphate + ATP = 5-phospho-alpha-D-ribose 1-diphosphate + AMP + H(+)</text>
        <dbReference type="Rhea" id="RHEA:15609"/>
        <dbReference type="ChEBI" id="CHEBI:15378"/>
        <dbReference type="ChEBI" id="CHEBI:30616"/>
        <dbReference type="ChEBI" id="CHEBI:58017"/>
        <dbReference type="ChEBI" id="CHEBI:78346"/>
        <dbReference type="ChEBI" id="CHEBI:456215"/>
        <dbReference type="EC" id="2.7.6.1"/>
    </reaction>
</comment>
<proteinExistence type="inferred from homology"/>
<dbReference type="SMART" id="SM01400">
    <property type="entry name" value="Pribosyltran_N"/>
    <property type="match status" value="1"/>
</dbReference>
<dbReference type="EC" id="2.7.6.1" evidence="1"/>
<dbReference type="CDD" id="cd06223">
    <property type="entry name" value="PRTases_typeI"/>
    <property type="match status" value="1"/>
</dbReference>
<dbReference type="PANTHER" id="PTHR10210">
    <property type="entry name" value="RIBOSE-PHOSPHATE DIPHOSPHOKINASE FAMILY MEMBER"/>
    <property type="match status" value="1"/>
</dbReference>
<evidence type="ECO:0000256" key="3">
    <source>
        <dbReference type="ARBA" id="ARBA00022727"/>
    </source>
</evidence>
<comment type="similarity">
    <text evidence="8">Belongs to the ribose-phosphate pyrophosphokinase family.</text>
</comment>
<sequence>MEQIKPSLLFTSYPHEALAQELACHSSLECRTFLLDHFPNQELCLALSTSVANRNCVILGSLTPPEIHLVTFLMLCHTLKKDKAKQVSACIPYLAYSRHEKDEPQKSQMTALVGALLKAAGLDSILTLDLHNPKKKDLFPIPIHSISPAKLFAEEIRRLALTEATIVAPDKGAIARCEDLAQELEKKENLIWIEKMRDQKNIFHYDLRFGVKKQALIVDDILDTGQTLISCCEKLVEKGAQEMVVMITHGLFTGEKWKELFDIGVTKIYCTDSVPLSSKLQNDPRIQVLSAAPLLLEALSIYSP</sequence>
<evidence type="ECO:0000256" key="5">
    <source>
        <dbReference type="ARBA" id="ARBA00022777"/>
    </source>
</evidence>
<keyword evidence="3 8" id="KW-0545">Nucleotide biosynthesis</keyword>
<name>A0A0U5JCJ5_9BACT</name>
<evidence type="ECO:0000259" key="9">
    <source>
        <dbReference type="Pfam" id="PF00156"/>
    </source>
</evidence>
<keyword evidence="12" id="KW-1185">Reference proteome</keyword>
<protein>
    <recommendedName>
        <fullName evidence="1">ribose-phosphate diphosphokinase</fullName>
        <ecNumber evidence="1">2.7.6.1</ecNumber>
    </recommendedName>
</protein>
<dbReference type="SUPFAM" id="SSF53271">
    <property type="entry name" value="PRTase-like"/>
    <property type="match status" value="2"/>
</dbReference>
<keyword evidence="6" id="KW-0067">ATP-binding</keyword>
<dbReference type="PATRIC" id="fig|389348.3.peg.1020"/>
<dbReference type="GO" id="GO:0005737">
    <property type="term" value="C:cytoplasm"/>
    <property type="evidence" value="ECO:0007669"/>
    <property type="project" value="TreeGrafter"/>
</dbReference>
<dbReference type="PANTHER" id="PTHR10210:SF32">
    <property type="entry name" value="RIBOSE-PHOSPHATE PYROPHOSPHOKINASE 2"/>
    <property type="match status" value="1"/>
</dbReference>
<dbReference type="Pfam" id="PF13793">
    <property type="entry name" value="Pribosyltran_N"/>
    <property type="match status" value="1"/>
</dbReference>
<dbReference type="InterPro" id="IPR000836">
    <property type="entry name" value="PRTase_dom"/>
</dbReference>
<dbReference type="NCBIfam" id="TIGR01251">
    <property type="entry name" value="ribP_PPkin"/>
    <property type="match status" value="1"/>
</dbReference>
<dbReference type="GO" id="GO:0006015">
    <property type="term" value="P:5-phosphoribose 1-diphosphate biosynthetic process"/>
    <property type="evidence" value="ECO:0007669"/>
    <property type="project" value="TreeGrafter"/>
</dbReference>
<dbReference type="EMBL" id="LN879502">
    <property type="protein sequence ID" value="CUI16554.1"/>
    <property type="molecule type" value="Genomic_DNA"/>
</dbReference>